<dbReference type="EMBL" id="JANPWB010000006">
    <property type="protein sequence ID" value="KAJ1180538.1"/>
    <property type="molecule type" value="Genomic_DNA"/>
</dbReference>
<evidence type="ECO:0000256" key="1">
    <source>
        <dbReference type="SAM" id="MobiDB-lite"/>
    </source>
</evidence>
<gene>
    <name evidence="2" type="ORF">NDU88_005759</name>
</gene>
<feature type="compositionally biased region" description="Basic and acidic residues" evidence="1">
    <location>
        <begin position="47"/>
        <end position="82"/>
    </location>
</feature>
<dbReference type="Proteomes" id="UP001066276">
    <property type="component" value="Chromosome 3_2"/>
</dbReference>
<keyword evidence="3" id="KW-1185">Reference proteome</keyword>
<dbReference type="AlphaFoldDB" id="A0AAV7TVP5"/>
<feature type="compositionally biased region" description="Basic and acidic residues" evidence="1">
    <location>
        <begin position="135"/>
        <end position="146"/>
    </location>
</feature>
<feature type="compositionally biased region" description="Polar residues" evidence="1">
    <location>
        <begin position="15"/>
        <end position="33"/>
    </location>
</feature>
<proteinExistence type="predicted"/>
<evidence type="ECO:0000313" key="2">
    <source>
        <dbReference type="EMBL" id="KAJ1180538.1"/>
    </source>
</evidence>
<name>A0AAV7TVP5_PLEWA</name>
<organism evidence="2 3">
    <name type="scientific">Pleurodeles waltl</name>
    <name type="common">Iberian ribbed newt</name>
    <dbReference type="NCBI Taxonomy" id="8319"/>
    <lineage>
        <taxon>Eukaryota</taxon>
        <taxon>Metazoa</taxon>
        <taxon>Chordata</taxon>
        <taxon>Craniata</taxon>
        <taxon>Vertebrata</taxon>
        <taxon>Euteleostomi</taxon>
        <taxon>Amphibia</taxon>
        <taxon>Batrachia</taxon>
        <taxon>Caudata</taxon>
        <taxon>Salamandroidea</taxon>
        <taxon>Salamandridae</taxon>
        <taxon>Pleurodelinae</taxon>
        <taxon>Pleurodeles</taxon>
    </lineage>
</organism>
<protein>
    <submittedName>
        <fullName evidence="2">Uncharacterized protein</fullName>
    </submittedName>
</protein>
<evidence type="ECO:0000313" key="3">
    <source>
        <dbReference type="Proteomes" id="UP001066276"/>
    </source>
</evidence>
<accession>A0AAV7TVP5</accession>
<feature type="region of interest" description="Disordered" evidence="1">
    <location>
        <begin position="13"/>
        <end position="146"/>
    </location>
</feature>
<comment type="caution">
    <text evidence="2">The sequence shown here is derived from an EMBL/GenBank/DDBJ whole genome shotgun (WGS) entry which is preliminary data.</text>
</comment>
<sequence>MMSFLYMGCRVDGKTASTSDKSCSCGRANSVSSYLDDRGAGVTNENPDFRVLRREKSEDGRGVERDAERGDAGPEREKEEKAPGTPKGNPEEPNPTKNTGERGSPEAGGETPNRRHVPGGTWLAKTPTRTFTSQAKEREKKEKGRN</sequence>
<reference evidence="2" key="1">
    <citation type="journal article" date="2022" name="bioRxiv">
        <title>Sequencing and chromosome-scale assembly of the giantPleurodeles waltlgenome.</title>
        <authorList>
            <person name="Brown T."/>
            <person name="Elewa A."/>
            <person name="Iarovenko S."/>
            <person name="Subramanian E."/>
            <person name="Araus A.J."/>
            <person name="Petzold A."/>
            <person name="Susuki M."/>
            <person name="Suzuki K.-i.T."/>
            <person name="Hayashi T."/>
            <person name="Toyoda A."/>
            <person name="Oliveira C."/>
            <person name="Osipova E."/>
            <person name="Leigh N.D."/>
            <person name="Simon A."/>
            <person name="Yun M.H."/>
        </authorList>
    </citation>
    <scope>NUCLEOTIDE SEQUENCE</scope>
    <source>
        <strain evidence="2">20211129_DDA</strain>
        <tissue evidence="2">Liver</tissue>
    </source>
</reference>